<protein>
    <submittedName>
        <fullName evidence="1">Uncharacterized protein</fullName>
    </submittedName>
</protein>
<evidence type="ECO:0000313" key="1">
    <source>
        <dbReference type="EMBL" id="KIR45987.1"/>
    </source>
</evidence>
<proteinExistence type="predicted"/>
<reference evidence="1" key="1">
    <citation type="submission" date="2015-01" db="EMBL/GenBank/DDBJ databases">
        <title>The Genome Sequence of Cryptococcus gattii CA1280.</title>
        <authorList>
            <consortium name="The Broad Institute Genomics Platform"/>
            <person name="Cuomo C."/>
            <person name="Litvintseva A."/>
            <person name="Chen Y."/>
            <person name="Heitman J."/>
            <person name="Sun S."/>
            <person name="Springer D."/>
            <person name="Dromer F."/>
            <person name="Young S."/>
            <person name="Zeng Q."/>
            <person name="Gargeya S."/>
            <person name="Abouelleil A."/>
            <person name="Alvarado L."/>
            <person name="Chapman S.B."/>
            <person name="Gainer-Dewar J."/>
            <person name="Goldberg J."/>
            <person name="Griggs A."/>
            <person name="Gujja S."/>
            <person name="Hansen M."/>
            <person name="Howarth C."/>
            <person name="Imamovic A."/>
            <person name="Larimer J."/>
            <person name="Murphy C."/>
            <person name="Naylor J."/>
            <person name="Pearson M."/>
            <person name="Priest M."/>
            <person name="Roberts A."/>
            <person name="Saif S."/>
            <person name="Shea T."/>
            <person name="Sykes S."/>
            <person name="Wortman J."/>
            <person name="Nusbaum C."/>
            <person name="Birren B."/>
        </authorList>
    </citation>
    <scope>NUCLEOTIDE SEQUENCE [LARGE SCALE GENOMIC DNA]</scope>
    <source>
        <strain evidence="1">CA1280</strain>
    </source>
</reference>
<gene>
    <name evidence="1" type="ORF">I312_04957</name>
</gene>
<dbReference type="HOGENOM" id="CLU_3421360_0_0_1"/>
<name>A0A0D0THP0_CRYGA</name>
<accession>A0A0D0THP0</accession>
<dbReference type="AlphaFoldDB" id="A0A0D0THP0"/>
<sequence>MYEVKICLIVQDKILGWRVDPSGG</sequence>
<dbReference type="EMBL" id="KN847986">
    <property type="protein sequence ID" value="KIR45987.1"/>
    <property type="molecule type" value="Genomic_DNA"/>
</dbReference>
<organism evidence="1">
    <name type="scientific">Cryptococcus bacillisporus CA1280</name>
    <dbReference type="NCBI Taxonomy" id="1296109"/>
    <lineage>
        <taxon>Eukaryota</taxon>
        <taxon>Fungi</taxon>
        <taxon>Dikarya</taxon>
        <taxon>Basidiomycota</taxon>
        <taxon>Agaricomycotina</taxon>
        <taxon>Tremellomycetes</taxon>
        <taxon>Tremellales</taxon>
        <taxon>Cryptococcaceae</taxon>
        <taxon>Cryptococcus</taxon>
        <taxon>Cryptococcus gattii species complex</taxon>
    </lineage>
</organism>